<dbReference type="Gene3D" id="2.60.40.10">
    <property type="entry name" value="Immunoglobulins"/>
    <property type="match status" value="1"/>
</dbReference>
<dbReference type="Proteomes" id="UP000277671">
    <property type="component" value="Unassembled WGS sequence"/>
</dbReference>
<dbReference type="OrthoDB" id="3383862at2"/>
<dbReference type="EMBL" id="RBKT01000001">
    <property type="protein sequence ID" value="RKR86862.1"/>
    <property type="molecule type" value="Genomic_DNA"/>
</dbReference>
<dbReference type="RefSeq" id="WP_121155221.1">
    <property type="nucleotide sequence ID" value="NZ_RBKT01000001.1"/>
</dbReference>
<reference evidence="1 2" key="1">
    <citation type="submission" date="2018-10" db="EMBL/GenBank/DDBJ databases">
        <title>Sequencing the genomes of 1000 actinobacteria strains.</title>
        <authorList>
            <person name="Klenk H.-P."/>
        </authorList>
    </citation>
    <scope>NUCLEOTIDE SEQUENCE [LARGE SCALE GENOMIC DNA]</scope>
    <source>
        <strain evidence="1 2">DSM 45175</strain>
    </source>
</reference>
<comment type="caution">
    <text evidence="1">The sequence shown here is derived from an EMBL/GenBank/DDBJ whole genome shotgun (WGS) entry which is preliminary data.</text>
</comment>
<dbReference type="SUPFAM" id="SSF49373">
    <property type="entry name" value="Invasin/intimin cell-adhesion fragments"/>
    <property type="match status" value="1"/>
</dbReference>
<proteinExistence type="predicted"/>
<dbReference type="InterPro" id="IPR008964">
    <property type="entry name" value="Invasin/intimin_cell_adhesion"/>
</dbReference>
<dbReference type="InterPro" id="IPR013783">
    <property type="entry name" value="Ig-like_fold"/>
</dbReference>
<accession>A0A495JER2</accession>
<dbReference type="AlphaFoldDB" id="A0A495JER2"/>
<evidence type="ECO:0008006" key="3">
    <source>
        <dbReference type="Google" id="ProtNLM"/>
    </source>
</evidence>
<organism evidence="1 2">
    <name type="scientific">Micromonospora pisi</name>
    <dbReference type="NCBI Taxonomy" id="589240"/>
    <lineage>
        <taxon>Bacteria</taxon>
        <taxon>Bacillati</taxon>
        <taxon>Actinomycetota</taxon>
        <taxon>Actinomycetes</taxon>
        <taxon>Micromonosporales</taxon>
        <taxon>Micromonosporaceae</taxon>
        <taxon>Micromonospora</taxon>
    </lineage>
</organism>
<evidence type="ECO:0000313" key="1">
    <source>
        <dbReference type="EMBL" id="RKR86862.1"/>
    </source>
</evidence>
<evidence type="ECO:0000313" key="2">
    <source>
        <dbReference type="Proteomes" id="UP000277671"/>
    </source>
</evidence>
<keyword evidence="2" id="KW-1185">Reference proteome</keyword>
<protein>
    <recommendedName>
        <fullName evidence="3">Big-1 domain-containing protein</fullName>
    </recommendedName>
</protein>
<name>A0A495JER2_9ACTN</name>
<gene>
    <name evidence="1" type="ORF">BDK92_1130</name>
</gene>
<sequence>MLTGIPAEVRRRRTGLLALVLAGGLVGPLGGCAGGCTDTVLQVSPVEVDDLTAPLTVSARLTRDGEPIAGVTVKLAVTVVGPNNAHSEALFSATTDADGLASVTRPGGVARLSPTNHQVTGYAAYFQPLDKIDEVRYCWSSVSAPITCRTGADSGPCPVRTPT</sequence>
<dbReference type="GO" id="GO:0005975">
    <property type="term" value="P:carbohydrate metabolic process"/>
    <property type="evidence" value="ECO:0007669"/>
    <property type="project" value="UniProtKB-ARBA"/>
</dbReference>